<dbReference type="Pfam" id="PF18701">
    <property type="entry name" value="DUF5641"/>
    <property type="match status" value="1"/>
</dbReference>
<name>A0A8X6PR72_NEPPI</name>
<evidence type="ECO:0000259" key="1">
    <source>
        <dbReference type="Pfam" id="PF18701"/>
    </source>
</evidence>
<dbReference type="PANTHER" id="PTHR47331">
    <property type="entry name" value="PHD-TYPE DOMAIN-CONTAINING PROTEIN"/>
    <property type="match status" value="1"/>
</dbReference>
<dbReference type="OrthoDB" id="6421542at2759"/>
<proteinExistence type="predicted"/>
<dbReference type="PANTHER" id="PTHR47331:SF5">
    <property type="entry name" value="RIBONUCLEASE H"/>
    <property type="match status" value="1"/>
</dbReference>
<dbReference type="InterPro" id="IPR008042">
    <property type="entry name" value="Retrotrans_Pao"/>
</dbReference>
<keyword evidence="3" id="KW-1185">Reference proteome</keyword>
<sequence>MWYQGVKQDVVSRCEARWIVPDPTNVLGLSRDPDMDMIFFDFSKLINILVNGCSTKRFILQILVHIFDPIGFSGPFIIRLKILLQELWAAEIEWDDKLPFSLDCKWQLWYPSVAAYGCIIYIREVTHDNRVIVKFVCSKSRVAPPKSLTLPRLELLVCLLSARLSKQLRNAHNFVNPTPEKDLKRGDVVLIEGTTKSKYLWPLGIIEDIIINREDHIRSYLVRTAKGQYKHPIQLIYPLEII</sequence>
<dbReference type="AlphaFoldDB" id="A0A8X6PR72"/>
<gene>
    <name evidence="2" type="primary">AVEN_151541_1</name>
    <name evidence="2" type="ORF">NPIL_703101</name>
</gene>
<protein>
    <submittedName>
        <fullName evidence="2">Integrase catalytic domain-containing protein</fullName>
    </submittedName>
</protein>
<reference evidence="2" key="1">
    <citation type="submission" date="2020-08" db="EMBL/GenBank/DDBJ databases">
        <title>Multicomponent nature underlies the extraordinary mechanical properties of spider dragline silk.</title>
        <authorList>
            <person name="Kono N."/>
            <person name="Nakamura H."/>
            <person name="Mori M."/>
            <person name="Yoshida Y."/>
            <person name="Ohtoshi R."/>
            <person name="Malay A.D."/>
            <person name="Moran D.A.P."/>
            <person name="Tomita M."/>
            <person name="Numata K."/>
            <person name="Arakawa K."/>
        </authorList>
    </citation>
    <scope>NUCLEOTIDE SEQUENCE</scope>
</reference>
<dbReference type="EMBL" id="BMAW01023055">
    <property type="protein sequence ID" value="GFT80965.1"/>
    <property type="molecule type" value="Genomic_DNA"/>
</dbReference>
<accession>A0A8X6PR72</accession>
<organism evidence="2 3">
    <name type="scientific">Nephila pilipes</name>
    <name type="common">Giant wood spider</name>
    <name type="synonym">Nephila maculata</name>
    <dbReference type="NCBI Taxonomy" id="299642"/>
    <lineage>
        <taxon>Eukaryota</taxon>
        <taxon>Metazoa</taxon>
        <taxon>Ecdysozoa</taxon>
        <taxon>Arthropoda</taxon>
        <taxon>Chelicerata</taxon>
        <taxon>Arachnida</taxon>
        <taxon>Araneae</taxon>
        <taxon>Araneomorphae</taxon>
        <taxon>Entelegynae</taxon>
        <taxon>Araneoidea</taxon>
        <taxon>Nephilidae</taxon>
        <taxon>Nephila</taxon>
    </lineage>
</organism>
<evidence type="ECO:0000313" key="2">
    <source>
        <dbReference type="EMBL" id="GFT80965.1"/>
    </source>
</evidence>
<evidence type="ECO:0000313" key="3">
    <source>
        <dbReference type="Proteomes" id="UP000887013"/>
    </source>
</evidence>
<feature type="domain" description="DUF5641" evidence="1">
    <location>
        <begin position="179"/>
        <end position="238"/>
    </location>
</feature>
<comment type="caution">
    <text evidence="2">The sequence shown here is derived from an EMBL/GenBank/DDBJ whole genome shotgun (WGS) entry which is preliminary data.</text>
</comment>
<dbReference type="Pfam" id="PF05380">
    <property type="entry name" value="Peptidase_A17"/>
    <property type="match status" value="2"/>
</dbReference>
<dbReference type="InterPro" id="IPR040676">
    <property type="entry name" value="DUF5641"/>
</dbReference>
<dbReference type="Proteomes" id="UP000887013">
    <property type="component" value="Unassembled WGS sequence"/>
</dbReference>